<dbReference type="RefSeq" id="WP_245323734.1">
    <property type="nucleotide sequence ID" value="NZ_FMAI01000023.1"/>
</dbReference>
<organism evidence="3 4">
    <name type="scientific">Bradyrhizobium shewense</name>
    <dbReference type="NCBI Taxonomy" id="1761772"/>
    <lineage>
        <taxon>Bacteria</taxon>
        <taxon>Pseudomonadati</taxon>
        <taxon>Pseudomonadota</taxon>
        <taxon>Alphaproteobacteria</taxon>
        <taxon>Hyphomicrobiales</taxon>
        <taxon>Nitrobacteraceae</taxon>
        <taxon>Bradyrhizobium</taxon>
    </lineage>
</organism>
<evidence type="ECO:0000259" key="2">
    <source>
        <dbReference type="Pfam" id="PF00589"/>
    </source>
</evidence>
<dbReference type="AlphaFoldDB" id="A0A1C3XP91"/>
<dbReference type="Proteomes" id="UP000199184">
    <property type="component" value="Unassembled WGS sequence"/>
</dbReference>
<dbReference type="SUPFAM" id="SSF56349">
    <property type="entry name" value="DNA breaking-rejoining enzymes"/>
    <property type="match status" value="1"/>
</dbReference>
<evidence type="ECO:0000313" key="3">
    <source>
        <dbReference type="EMBL" id="SCB54050.1"/>
    </source>
</evidence>
<dbReference type="GO" id="GO:0015074">
    <property type="term" value="P:DNA integration"/>
    <property type="evidence" value="ECO:0007669"/>
    <property type="project" value="InterPro"/>
</dbReference>
<protein>
    <submittedName>
        <fullName evidence="3">Phage integrase family protein</fullName>
    </submittedName>
</protein>
<feature type="domain" description="Tyr recombinase" evidence="2">
    <location>
        <begin position="31"/>
        <end position="185"/>
    </location>
</feature>
<keyword evidence="4" id="KW-1185">Reference proteome</keyword>
<name>A0A1C3XP91_9BRAD</name>
<evidence type="ECO:0000256" key="1">
    <source>
        <dbReference type="ARBA" id="ARBA00023172"/>
    </source>
</evidence>
<reference evidence="4" key="1">
    <citation type="submission" date="2016-08" db="EMBL/GenBank/DDBJ databases">
        <authorList>
            <person name="Varghese N."/>
            <person name="Submissions Spin"/>
        </authorList>
    </citation>
    <scope>NUCLEOTIDE SEQUENCE [LARGE SCALE GENOMIC DNA]</scope>
    <source>
        <strain evidence="4">ERR11</strain>
    </source>
</reference>
<dbReference type="GO" id="GO:0003677">
    <property type="term" value="F:DNA binding"/>
    <property type="evidence" value="ECO:0007669"/>
    <property type="project" value="InterPro"/>
</dbReference>
<dbReference type="InterPro" id="IPR002104">
    <property type="entry name" value="Integrase_catalytic"/>
</dbReference>
<dbReference type="InterPro" id="IPR011010">
    <property type="entry name" value="DNA_brk_join_enz"/>
</dbReference>
<accession>A0A1C3XP91</accession>
<dbReference type="Pfam" id="PF00589">
    <property type="entry name" value="Phage_integrase"/>
    <property type="match status" value="1"/>
</dbReference>
<sequence length="242" mass="27896">MGLPLFTGCKNRVHVWQTGGYFLQSHIYWGFLICILTGMRPGEVGQLKCADIRTDGEFYYFDLRPFDARNGRIAVKDLRNLKTNAAGRVIPINPLLIELGLLDRMQDLMDQQEERLFPEWNAYTRKDGRICWSQPLSKSWQYVKAKLKLNRADLTLYSTRHLMADWLDNGAIAQRTRDRILGHVSDVRGRYGRKGILDPQIAAKIETLEPRVIKQMKEILLAGKSRADAGELTMLKTYRPSR</sequence>
<gene>
    <name evidence="3" type="ORF">GA0061098_10235</name>
</gene>
<keyword evidence="1" id="KW-0233">DNA recombination</keyword>
<evidence type="ECO:0000313" key="4">
    <source>
        <dbReference type="Proteomes" id="UP000199184"/>
    </source>
</evidence>
<dbReference type="Gene3D" id="1.10.443.10">
    <property type="entry name" value="Intergrase catalytic core"/>
    <property type="match status" value="1"/>
</dbReference>
<dbReference type="EMBL" id="FMAI01000023">
    <property type="protein sequence ID" value="SCB54050.1"/>
    <property type="molecule type" value="Genomic_DNA"/>
</dbReference>
<dbReference type="InterPro" id="IPR013762">
    <property type="entry name" value="Integrase-like_cat_sf"/>
</dbReference>
<dbReference type="GO" id="GO:0006310">
    <property type="term" value="P:DNA recombination"/>
    <property type="evidence" value="ECO:0007669"/>
    <property type="project" value="UniProtKB-KW"/>
</dbReference>
<proteinExistence type="predicted"/>